<dbReference type="Gene3D" id="2.60.40.790">
    <property type="match status" value="1"/>
</dbReference>
<proteinExistence type="inferred from homology"/>
<accession>A0ABT2WHY4</accession>
<evidence type="ECO:0000259" key="3">
    <source>
        <dbReference type="PROSITE" id="PS01031"/>
    </source>
</evidence>
<dbReference type="InterPro" id="IPR008978">
    <property type="entry name" value="HSP20-like_chaperone"/>
</dbReference>
<dbReference type="SUPFAM" id="SSF49764">
    <property type="entry name" value="HSP20-like chaperones"/>
    <property type="match status" value="1"/>
</dbReference>
<evidence type="ECO:0000256" key="2">
    <source>
        <dbReference type="RuleBase" id="RU003616"/>
    </source>
</evidence>
<sequence length="153" mass="18274">MANENSRKSNLPEDPIKEWFNFAPLFQERPFRNLLESIDELFQHTYFKPRFKVKVQEEEDKYIVYAELPGVRKNQIHIHTMINRLTITVKQTEMETIENDKTQTTHNKQSYTQVSRTIPFYQPVLEKQTKATYRDGLLTVIVPKRKGKMIEIE</sequence>
<organism evidence="4 5">
    <name type="scientific">Pallidibacillus thermolactis</name>
    <dbReference type="NCBI Taxonomy" id="251051"/>
    <lineage>
        <taxon>Bacteria</taxon>
        <taxon>Bacillati</taxon>
        <taxon>Bacillota</taxon>
        <taxon>Bacilli</taxon>
        <taxon>Bacillales</taxon>
        <taxon>Bacillaceae</taxon>
        <taxon>Pallidibacillus</taxon>
    </lineage>
</organism>
<protein>
    <submittedName>
        <fullName evidence="4">Hsp20/alpha crystallin family protein</fullName>
    </submittedName>
</protein>
<keyword evidence="5" id="KW-1185">Reference proteome</keyword>
<dbReference type="InterPro" id="IPR031107">
    <property type="entry name" value="Small_HSP"/>
</dbReference>
<dbReference type="RefSeq" id="WP_173659165.1">
    <property type="nucleotide sequence ID" value="NZ_JAOUSE010000007.1"/>
</dbReference>
<dbReference type="PANTHER" id="PTHR11527">
    <property type="entry name" value="HEAT-SHOCK PROTEIN 20 FAMILY MEMBER"/>
    <property type="match status" value="1"/>
</dbReference>
<dbReference type="InterPro" id="IPR002068">
    <property type="entry name" value="A-crystallin/Hsp20_dom"/>
</dbReference>
<feature type="domain" description="SHSP" evidence="3">
    <location>
        <begin position="42"/>
        <end position="153"/>
    </location>
</feature>
<comment type="caution">
    <text evidence="4">The sequence shown here is derived from an EMBL/GenBank/DDBJ whole genome shotgun (WGS) entry which is preliminary data.</text>
</comment>
<comment type="similarity">
    <text evidence="1 2">Belongs to the small heat shock protein (HSP20) family.</text>
</comment>
<dbReference type="PROSITE" id="PS01031">
    <property type="entry name" value="SHSP"/>
    <property type="match status" value="1"/>
</dbReference>
<evidence type="ECO:0000256" key="1">
    <source>
        <dbReference type="PROSITE-ProRule" id="PRU00285"/>
    </source>
</evidence>
<evidence type="ECO:0000313" key="5">
    <source>
        <dbReference type="Proteomes" id="UP001208656"/>
    </source>
</evidence>
<dbReference type="EMBL" id="JAOUSE010000007">
    <property type="protein sequence ID" value="MCU9593657.1"/>
    <property type="molecule type" value="Genomic_DNA"/>
</dbReference>
<name>A0ABT2WHY4_9BACI</name>
<reference evidence="4 5" key="1">
    <citation type="submission" date="2022-10" db="EMBL/GenBank/DDBJ databases">
        <title>Description of Fervidibacillus gen. nov. in the family Fervidibacillaceae fam. nov. with two species, Fervidibacillus albus sp. nov., and Fervidibacillus halotolerans sp. nov., isolated from tidal flat sediments.</title>
        <authorList>
            <person name="Kwon K.K."/>
            <person name="Yang S.-H."/>
        </authorList>
    </citation>
    <scope>NUCLEOTIDE SEQUENCE [LARGE SCALE GENOMIC DNA]</scope>
    <source>
        <strain evidence="4 5">DSM 23332</strain>
    </source>
</reference>
<gene>
    <name evidence="4" type="ORF">OEV82_04190</name>
</gene>
<dbReference type="Proteomes" id="UP001208656">
    <property type="component" value="Unassembled WGS sequence"/>
</dbReference>
<dbReference type="Pfam" id="PF00011">
    <property type="entry name" value="HSP20"/>
    <property type="match status" value="1"/>
</dbReference>
<evidence type="ECO:0000313" key="4">
    <source>
        <dbReference type="EMBL" id="MCU9593657.1"/>
    </source>
</evidence>